<accession>A0A3B6TH45</accession>
<sequence>MYLLSAKPEILMAGTRRNLFTAAYHKLKEILKCGLQPPVEQRVRGQPMAMGLGRFLYRCMNSKEEKEQQMLEEKSVAERIFTKMETSPAEEGLVHDAWILAKGLLGLEDEKKMWEVIEAVWVEMLCYSASRCRGRLHAKSLGTGGELLTFVWLLWSHMGMETLAERMQMPEVEIPGAGGNAGPAFRQDGSGV</sequence>
<dbReference type="Gramene" id="TraesRN7D0100439200.1">
    <property type="protein sequence ID" value="TraesRN7D0100439200.1"/>
    <property type="gene ID" value="TraesRN7D0100439200"/>
</dbReference>
<evidence type="ECO:0008006" key="3">
    <source>
        <dbReference type="Google" id="ProtNLM"/>
    </source>
</evidence>
<dbReference type="AlphaFoldDB" id="A0A3B6TH45"/>
<organism evidence="1">
    <name type="scientific">Triticum aestivum</name>
    <name type="common">Wheat</name>
    <dbReference type="NCBI Taxonomy" id="4565"/>
    <lineage>
        <taxon>Eukaryota</taxon>
        <taxon>Viridiplantae</taxon>
        <taxon>Streptophyta</taxon>
        <taxon>Embryophyta</taxon>
        <taxon>Tracheophyta</taxon>
        <taxon>Spermatophyta</taxon>
        <taxon>Magnoliopsida</taxon>
        <taxon>Liliopsida</taxon>
        <taxon>Poales</taxon>
        <taxon>Poaceae</taxon>
        <taxon>BOP clade</taxon>
        <taxon>Pooideae</taxon>
        <taxon>Triticodae</taxon>
        <taxon>Triticeae</taxon>
        <taxon>Triticinae</taxon>
        <taxon>Triticum</taxon>
    </lineage>
</organism>
<dbReference type="Gramene" id="TraesMAC7D03G04339220.1">
    <property type="protein sequence ID" value="TraesMAC7D03G04339220.1.CDS1"/>
    <property type="gene ID" value="TraesMAC7D03G04339220"/>
</dbReference>
<dbReference type="Gramene" id="TraesARI7D03G04422300.1">
    <property type="protein sequence ID" value="TraesARI7D03G04422300.1.CDS1"/>
    <property type="gene ID" value="TraesARI7D03G04422300"/>
</dbReference>
<dbReference type="Pfam" id="PF04578">
    <property type="entry name" value="DUF594"/>
    <property type="match status" value="1"/>
</dbReference>
<proteinExistence type="predicted"/>
<keyword evidence="2" id="KW-1185">Reference proteome</keyword>
<dbReference type="Proteomes" id="UP000019116">
    <property type="component" value="Chromosome 7D"/>
</dbReference>
<dbReference type="Gramene" id="TraesCAD_scaffold_144910_01G000100.1">
    <property type="protein sequence ID" value="TraesCAD_scaffold_144910_01G000100.1"/>
    <property type="gene ID" value="TraesCAD_scaffold_144910_01G000100"/>
</dbReference>
<dbReference type="Gramene" id="TraesLAC7D03G04293830.1">
    <property type="protein sequence ID" value="TraesLAC7D03G04293830.1.CDS1"/>
    <property type="gene ID" value="TraesLAC7D03G04293830"/>
</dbReference>
<dbReference type="Gramene" id="TraesNOR7D03G04395900.1">
    <property type="protein sequence ID" value="TraesNOR7D03G04395900.1.CDS1"/>
    <property type="gene ID" value="TraesNOR7D03G04395900"/>
</dbReference>
<dbReference type="Gramene" id="TraesROB_scaffold_166664_01G000100.1">
    <property type="protein sequence ID" value="TraesROB_scaffold_166664_01G000100.1"/>
    <property type="gene ID" value="TraesROB_scaffold_166664_01G000100"/>
</dbReference>
<reference evidence="1" key="1">
    <citation type="submission" date="2018-08" db="EMBL/GenBank/DDBJ databases">
        <authorList>
            <person name="Rossello M."/>
        </authorList>
    </citation>
    <scope>NUCLEOTIDE SEQUENCE [LARGE SCALE GENOMIC DNA]</scope>
    <source>
        <strain evidence="1">cv. Chinese Spring</strain>
    </source>
</reference>
<dbReference type="Gramene" id="TraesSYM7D03G04399880.1">
    <property type="protein sequence ID" value="TraesSYM7D03G04399880.1.CDS1"/>
    <property type="gene ID" value="TraesSYM7D03G04399880"/>
</dbReference>
<dbReference type="Gramene" id="TraesPARA_EIv1.0_2553880.1">
    <property type="protein sequence ID" value="TraesPARA_EIv1.0_2553880.1.CDS1"/>
    <property type="gene ID" value="TraesPARA_EIv1.0_2553880"/>
</dbReference>
<dbReference type="Gramene" id="TraesWEE_scaffold_218398_01G000200.1">
    <property type="protein sequence ID" value="TraesWEE_scaffold_218398_01G000200.1"/>
    <property type="gene ID" value="TraesWEE_scaffold_218398_01G000200"/>
</dbReference>
<dbReference type="PANTHER" id="PTHR31325">
    <property type="entry name" value="OS01G0798800 PROTEIN-RELATED"/>
    <property type="match status" value="1"/>
</dbReference>
<reference evidence="1" key="2">
    <citation type="submission" date="2018-10" db="UniProtKB">
        <authorList>
            <consortium name="EnsemblPlants"/>
        </authorList>
    </citation>
    <scope>IDENTIFICATION</scope>
</reference>
<protein>
    <recommendedName>
        <fullName evidence="3">DUF4220 domain-containing protein</fullName>
    </recommendedName>
</protein>
<evidence type="ECO:0000313" key="1">
    <source>
        <dbReference type="EnsemblPlants" id="TraesCS7D02G214600.1.cds1"/>
    </source>
</evidence>
<evidence type="ECO:0000313" key="2">
    <source>
        <dbReference type="Proteomes" id="UP000019116"/>
    </source>
</evidence>
<dbReference type="OrthoDB" id="659172at2759"/>
<dbReference type="Gramene" id="TraesCS7D02G214600.1">
    <property type="protein sequence ID" value="TraesCS7D02G214600.1.cds1"/>
    <property type="gene ID" value="TraesCS7D02G214600"/>
</dbReference>
<dbReference type="Gramene" id="TraesSTA7D03G04340400.1">
    <property type="protein sequence ID" value="TraesSTA7D03G04340400.1.CDS1"/>
    <property type="gene ID" value="TraesSTA7D03G04340400"/>
</dbReference>
<dbReference type="InterPro" id="IPR007658">
    <property type="entry name" value="DUF594"/>
</dbReference>
<dbReference type="Gramene" id="TraesCLE_scaffold_167261_01G000100.1">
    <property type="protein sequence ID" value="TraesCLE_scaffold_167261_01G000100.1"/>
    <property type="gene ID" value="TraesCLE_scaffold_167261_01G000100"/>
</dbReference>
<name>A0A3B6TH45_WHEAT</name>
<dbReference type="OMA" id="DHECASR"/>
<dbReference type="Gramene" id="TraesLDM7D03G04353380.1">
    <property type="protein sequence ID" value="TraesLDM7D03G04353380.1.CDS1"/>
    <property type="gene ID" value="TraesLDM7D03G04353380"/>
</dbReference>
<dbReference type="EnsemblPlants" id="TraesCS7D02G214600.1">
    <property type="protein sequence ID" value="TraesCS7D02G214600.1.cds1"/>
    <property type="gene ID" value="TraesCS7D02G214600"/>
</dbReference>
<dbReference type="Gramene" id="TraesJAG7D03G04329850.1">
    <property type="protein sequence ID" value="TraesJAG7D03G04329850.1.CDS1"/>
    <property type="gene ID" value="TraesJAG7D03G04329850"/>
</dbReference>
<dbReference type="Gramene" id="TraesJUL7D03G04390510.1">
    <property type="protein sequence ID" value="TraesJUL7D03G04390510.1.CDS1"/>
    <property type="gene ID" value="TraesJUL7D03G04390510"/>
</dbReference>
<dbReference type="Gramene" id="TraesCS7D03G0478500.1">
    <property type="protein sequence ID" value="TraesCS7D03G0478500.1.CDS1"/>
    <property type="gene ID" value="TraesCS7D03G0478500"/>
</dbReference>
<dbReference type="STRING" id="4565.A0A3B6TH45"/>